<dbReference type="EMBL" id="JAIOIU010000144">
    <property type="protein sequence ID" value="MBZ0160745.1"/>
    <property type="molecule type" value="Genomic_DNA"/>
</dbReference>
<protein>
    <recommendedName>
        <fullName evidence="1">tRNA-uridine 2-sulfurtransferase</fullName>
        <ecNumber evidence="1">2.8.1.13</ecNumber>
    </recommendedName>
</protein>
<proteinExistence type="predicted"/>
<dbReference type="GO" id="GO:0000049">
    <property type="term" value="F:tRNA binding"/>
    <property type="evidence" value="ECO:0007669"/>
    <property type="project" value="UniProtKB-KW"/>
</dbReference>
<feature type="non-terminal residue" evidence="10">
    <location>
        <position position="229"/>
    </location>
</feature>
<name>A0AAJ1AJ67_9BACT</name>
<dbReference type="Proteomes" id="UP001197609">
    <property type="component" value="Unassembled WGS sequence"/>
</dbReference>
<keyword evidence="6" id="KW-0067">ATP-binding</keyword>
<keyword evidence="4" id="KW-0819">tRNA processing</keyword>
<evidence type="ECO:0000313" key="10">
    <source>
        <dbReference type="EMBL" id="MBZ0160745.1"/>
    </source>
</evidence>
<dbReference type="InterPro" id="IPR004506">
    <property type="entry name" value="MnmA-like"/>
</dbReference>
<dbReference type="PANTHER" id="PTHR11933:SF5">
    <property type="entry name" value="MITOCHONDRIAL TRNA-SPECIFIC 2-THIOURIDYLASE 1"/>
    <property type="match status" value="1"/>
</dbReference>
<evidence type="ECO:0000256" key="1">
    <source>
        <dbReference type="ARBA" id="ARBA00011949"/>
    </source>
</evidence>
<dbReference type="PANTHER" id="PTHR11933">
    <property type="entry name" value="TRNA 5-METHYLAMINOMETHYL-2-THIOURIDYLATE -METHYLTRANSFERASE"/>
    <property type="match status" value="1"/>
</dbReference>
<accession>A0AAJ1AJ67</accession>
<keyword evidence="2" id="KW-0820">tRNA-binding</keyword>
<evidence type="ECO:0000256" key="5">
    <source>
        <dbReference type="ARBA" id="ARBA00022741"/>
    </source>
</evidence>
<organism evidence="10 11">
    <name type="scientific">Candidatus Methylomirabilis tolerans</name>
    <dbReference type="NCBI Taxonomy" id="3123416"/>
    <lineage>
        <taxon>Bacteria</taxon>
        <taxon>Candidatus Methylomirabilota</taxon>
        <taxon>Candidatus Methylomirabilia</taxon>
        <taxon>Candidatus Methylomirabilales</taxon>
        <taxon>Candidatus Methylomirabilaceae</taxon>
        <taxon>Candidatus Methylomirabilis</taxon>
    </lineage>
</organism>
<comment type="caution">
    <text evidence="10">The sequence shown here is derived from an EMBL/GenBank/DDBJ whole genome shotgun (WGS) entry which is preliminary data.</text>
</comment>
<dbReference type="NCBIfam" id="NF001138">
    <property type="entry name" value="PRK00143.1"/>
    <property type="match status" value="1"/>
</dbReference>
<evidence type="ECO:0000256" key="4">
    <source>
        <dbReference type="ARBA" id="ARBA00022694"/>
    </source>
</evidence>
<evidence type="ECO:0000256" key="2">
    <source>
        <dbReference type="ARBA" id="ARBA00022555"/>
    </source>
</evidence>
<comment type="catalytic activity">
    <reaction evidence="9">
        <text>S-sulfanyl-L-cysteinyl-[protein] + uridine(34) in tRNA + AH2 + ATP = 2-thiouridine(34) in tRNA + L-cysteinyl-[protein] + A + AMP + diphosphate + H(+)</text>
        <dbReference type="Rhea" id="RHEA:47032"/>
        <dbReference type="Rhea" id="RHEA-COMP:10131"/>
        <dbReference type="Rhea" id="RHEA-COMP:11726"/>
        <dbReference type="Rhea" id="RHEA-COMP:11727"/>
        <dbReference type="Rhea" id="RHEA-COMP:11728"/>
        <dbReference type="ChEBI" id="CHEBI:13193"/>
        <dbReference type="ChEBI" id="CHEBI:15378"/>
        <dbReference type="ChEBI" id="CHEBI:17499"/>
        <dbReference type="ChEBI" id="CHEBI:29950"/>
        <dbReference type="ChEBI" id="CHEBI:30616"/>
        <dbReference type="ChEBI" id="CHEBI:33019"/>
        <dbReference type="ChEBI" id="CHEBI:61963"/>
        <dbReference type="ChEBI" id="CHEBI:65315"/>
        <dbReference type="ChEBI" id="CHEBI:87170"/>
        <dbReference type="ChEBI" id="CHEBI:456215"/>
        <dbReference type="EC" id="2.8.1.13"/>
    </reaction>
</comment>
<dbReference type="InterPro" id="IPR014729">
    <property type="entry name" value="Rossmann-like_a/b/a_fold"/>
</dbReference>
<keyword evidence="5" id="KW-0547">Nucleotide-binding</keyword>
<dbReference type="GO" id="GO:0002143">
    <property type="term" value="P:tRNA wobble position uridine thiolation"/>
    <property type="evidence" value="ECO:0007669"/>
    <property type="project" value="TreeGrafter"/>
</dbReference>
<dbReference type="GO" id="GO:0005524">
    <property type="term" value="F:ATP binding"/>
    <property type="evidence" value="ECO:0007669"/>
    <property type="project" value="UniProtKB-KW"/>
</dbReference>
<dbReference type="EC" id="2.8.1.13" evidence="1"/>
<dbReference type="SUPFAM" id="SSF52402">
    <property type="entry name" value="Adenine nucleotide alpha hydrolases-like"/>
    <property type="match status" value="1"/>
</dbReference>
<evidence type="ECO:0000256" key="6">
    <source>
        <dbReference type="ARBA" id="ARBA00022840"/>
    </source>
</evidence>
<keyword evidence="8" id="KW-1015">Disulfide bond</keyword>
<evidence type="ECO:0000256" key="3">
    <source>
        <dbReference type="ARBA" id="ARBA00022679"/>
    </source>
</evidence>
<dbReference type="Pfam" id="PF03054">
    <property type="entry name" value="tRNA_Me_trans"/>
    <property type="match status" value="1"/>
</dbReference>
<evidence type="ECO:0000256" key="9">
    <source>
        <dbReference type="ARBA" id="ARBA00051542"/>
    </source>
</evidence>
<keyword evidence="3 10" id="KW-0808">Transferase</keyword>
<evidence type="ECO:0000256" key="7">
    <source>
        <dbReference type="ARBA" id="ARBA00022884"/>
    </source>
</evidence>
<dbReference type="CDD" id="cd01998">
    <property type="entry name" value="MnmA_TRMU-like"/>
    <property type="match status" value="1"/>
</dbReference>
<dbReference type="FunFam" id="3.40.50.620:FF:000115">
    <property type="entry name" value="tRNA-specific 2-thiouridylase MnmA"/>
    <property type="match status" value="1"/>
</dbReference>
<sequence>MGRKSRVVVAMSGGVDSAVAAALLVEQGHEVIGISLKLLSEEAGNGSTRADRCCSAKDAEDARSVAAQLGIPYYVLNYESQFHREVIQEFTKAYVEGLTPNPCVRCNGLVKFGFLLRQAIGLGAEFLATGHYARVERESGGGRYLLRRGSDHERDQSYFLYSLTQDQLARIRFPVGAMTKDQVRKQAAAHGLRIAAKADSQDLCFVGRDYRTFLREHCGDRLRSGSITD</sequence>
<reference evidence="10 11" key="1">
    <citation type="journal article" date="2021" name="bioRxiv">
        <title>Unraveling nitrogen, sulfur and carbon metabolic pathways and microbial community transcriptional responses to substrate deprivation and toxicity stresses in a bioreactor mimicking anoxic brackish coastal sediment conditions.</title>
        <authorList>
            <person name="Martins P.D."/>
            <person name="Echeveste M.J."/>
            <person name="Arshad A."/>
            <person name="Kurth J."/>
            <person name="Ouboter H."/>
            <person name="Jetten M.S.M."/>
            <person name="Welte C.U."/>
        </authorList>
    </citation>
    <scope>NUCLEOTIDE SEQUENCE [LARGE SCALE GENOMIC DNA]</scope>
    <source>
        <strain evidence="10">MAG_38</strain>
    </source>
</reference>
<keyword evidence="7" id="KW-0694">RNA-binding</keyword>
<dbReference type="GO" id="GO:0103016">
    <property type="term" value="F:tRNA-uridine 2-sulfurtransferase activity"/>
    <property type="evidence" value="ECO:0007669"/>
    <property type="project" value="UniProtKB-EC"/>
</dbReference>
<dbReference type="Gene3D" id="3.40.50.620">
    <property type="entry name" value="HUPs"/>
    <property type="match status" value="1"/>
</dbReference>
<gene>
    <name evidence="10" type="primary">mnmA</name>
    <name evidence="10" type="ORF">K8G79_11505</name>
</gene>
<evidence type="ECO:0000256" key="8">
    <source>
        <dbReference type="ARBA" id="ARBA00023157"/>
    </source>
</evidence>
<dbReference type="AlphaFoldDB" id="A0AAJ1AJ67"/>
<evidence type="ECO:0000313" key="11">
    <source>
        <dbReference type="Proteomes" id="UP001197609"/>
    </source>
</evidence>